<keyword evidence="4 12" id="KW-0812">Transmembrane</keyword>
<organism evidence="13 14">
    <name type="scientific">Acinetobacter brisouii CIP 110357</name>
    <dbReference type="NCBI Taxonomy" id="1341683"/>
    <lineage>
        <taxon>Bacteria</taxon>
        <taxon>Pseudomonadati</taxon>
        <taxon>Pseudomonadota</taxon>
        <taxon>Gammaproteobacteria</taxon>
        <taxon>Moraxellales</taxon>
        <taxon>Moraxellaceae</taxon>
        <taxon>Acinetobacter</taxon>
    </lineage>
</organism>
<feature type="binding site" evidence="12">
    <location>
        <position position="77"/>
    </location>
    <ligand>
        <name>Na(+)</name>
        <dbReference type="ChEBI" id="CHEBI:29101"/>
        <note>structural</note>
    </ligand>
</feature>
<dbReference type="AlphaFoldDB" id="V2UK18"/>
<dbReference type="PANTHER" id="PTHR28259:SF1">
    <property type="entry name" value="FLUORIDE EXPORT PROTEIN 1-RELATED"/>
    <property type="match status" value="1"/>
</dbReference>
<evidence type="ECO:0000256" key="5">
    <source>
        <dbReference type="ARBA" id="ARBA00022989"/>
    </source>
</evidence>
<keyword evidence="3" id="KW-0997">Cell inner membrane</keyword>
<keyword evidence="12" id="KW-0479">Metal-binding</keyword>
<comment type="subcellular location">
    <subcellularLocation>
        <location evidence="1 12">Cell membrane</location>
        <topology evidence="1 12">Multi-pass membrane protein</topology>
    </subcellularLocation>
</comment>
<keyword evidence="2 12" id="KW-1003">Cell membrane</keyword>
<evidence type="ECO:0000256" key="3">
    <source>
        <dbReference type="ARBA" id="ARBA00022519"/>
    </source>
</evidence>
<keyword evidence="14" id="KW-1185">Reference proteome</keyword>
<dbReference type="PANTHER" id="PTHR28259">
    <property type="entry name" value="FLUORIDE EXPORT PROTEIN 1-RELATED"/>
    <property type="match status" value="1"/>
</dbReference>
<feature type="transmembrane region" description="Helical" evidence="12">
    <location>
        <begin position="34"/>
        <end position="55"/>
    </location>
</feature>
<keyword evidence="7 12" id="KW-0406">Ion transport</keyword>
<evidence type="ECO:0000256" key="1">
    <source>
        <dbReference type="ARBA" id="ARBA00004651"/>
    </source>
</evidence>
<comment type="catalytic activity">
    <reaction evidence="11">
        <text>fluoride(in) = fluoride(out)</text>
        <dbReference type="Rhea" id="RHEA:76159"/>
        <dbReference type="ChEBI" id="CHEBI:17051"/>
    </reaction>
    <physiologicalReaction direction="left-to-right" evidence="11">
        <dbReference type="Rhea" id="RHEA:76160"/>
    </physiologicalReaction>
</comment>
<keyword evidence="6 12" id="KW-0915">Sodium</keyword>
<proteinExistence type="inferred from homology"/>
<feature type="transmembrane region" description="Helical" evidence="12">
    <location>
        <begin position="97"/>
        <end position="123"/>
    </location>
</feature>
<dbReference type="Pfam" id="PF02537">
    <property type="entry name" value="CRCB"/>
    <property type="match status" value="1"/>
</dbReference>
<comment type="similarity">
    <text evidence="10 12">Belongs to the fluoride channel Fluc/FEX (TC 1.A.43) family.</text>
</comment>
<comment type="activity regulation">
    <text evidence="12">Na(+) is not transported, but it plays an essential structural role and its presence is essential for fluoride channel function.</text>
</comment>
<dbReference type="NCBIfam" id="NF010792">
    <property type="entry name" value="PRK14196.1"/>
    <property type="match status" value="1"/>
</dbReference>
<accession>V2UK18</accession>
<evidence type="ECO:0000256" key="6">
    <source>
        <dbReference type="ARBA" id="ARBA00023053"/>
    </source>
</evidence>
<comment type="caution">
    <text evidence="13">The sequence shown here is derived from an EMBL/GenBank/DDBJ whole genome shotgun (WGS) entry which is preliminary data.</text>
</comment>
<evidence type="ECO:0000256" key="12">
    <source>
        <dbReference type="HAMAP-Rule" id="MF_00454"/>
    </source>
</evidence>
<keyword evidence="9 12" id="KW-0407">Ion channel</keyword>
<dbReference type="STRING" id="396323.VH98_11965"/>
<reference evidence="13 14" key="1">
    <citation type="submission" date="2013-10" db="EMBL/GenBank/DDBJ databases">
        <title>The Genome Sequence of Acinetobacter brisouii CIP 110357.</title>
        <authorList>
            <consortium name="The Broad Institute Genomics Platform"/>
            <consortium name="The Broad Institute Genome Sequencing Center for Infectious Disease"/>
            <person name="Cerqueira G."/>
            <person name="Feldgarden M."/>
            <person name="Courvalin P."/>
            <person name="Grillot-Courvalin C."/>
            <person name="Clermont D."/>
            <person name="Rocha E."/>
            <person name="Yoon E.-J."/>
            <person name="Nemec A."/>
            <person name="Young S.K."/>
            <person name="Zeng Q."/>
            <person name="Gargeya S."/>
            <person name="Fitzgerald M."/>
            <person name="Abouelleil A."/>
            <person name="Alvarado L."/>
            <person name="Berlin A.M."/>
            <person name="Chapman S.B."/>
            <person name="Gainer-Dewar J."/>
            <person name="Goldberg J."/>
            <person name="Gnerre S."/>
            <person name="Griggs A."/>
            <person name="Gujja S."/>
            <person name="Hansen M."/>
            <person name="Howarth C."/>
            <person name="Imamovic A."/>
            <person name="Ireland A."/>
            <person name="Larimer J."/>
            <person name="McCowan C."/>
            <person name="Murphy C."/>
            <person name="Pearson M."/>
            <person name="Poon T.W."/>
            <person name="Priest M."/>
            <person name="Roberts A."/>
            <person name="Saif S."/>
            <person name="Shea T."/>
            <person name="Sykes S."/>
            <person name="Wortman J."/>
            <person name="Nusbaum C."/>
            <person name="Birren B."/>
        </authorList>
    </citation>
    <scope>NUCLEOTIDE SEQUENCE [LARGE SCALE GENOMIC DNA]</scope>
    <source>
        <strain evidence="13 14">CIP 110357</strain>
    </source>
</reference>
<evidence type="ECO:0000313" key="14">
    <source>
        <dbReference type="Proteomes" id="UP000018418"/>
    </source>
</evidence>
<dbReference type="GO" id="GO:0005886">
    <property type="term" value="C:plasma membrane"/>
    <property type="evidence" value="ECO:0007669"/>
    <property type="project" value="UniProtKB-SubCell"/>
</dbReference>
<evidence type="ECO:0000313" key="13">
    <source>
        <dbReference type="EMBL" id="ESK50297.1"/>
    </source>
</evidence>
<keyword evidence="5 12" id="KW-1133">Transmembrane helix</keyword>
<sequence length="127" mass="13601">MYYSLISIALGSVLGAWTRWFLGLKLNAIYPEIPLGTVAVNLIGGFIIGFSIAFFAQSSLSPNYKLFVITGFCGALTTFSTFSAEIMNLLQNGKLSLACLAISVHLIGSLLCTFLGMAAHHYLTAQA</sequence>
<feature type="transmembrane region" description="Helical" evidence="12">
    <location>
        <begin position="6"/>
        <end position="22"/>
    </location>
</feature>
<evidence type="ECO:0000256" key="8">
    <source>
        <dbReference type="ARBA" id="ARBA00023136"/>
    </source>
</evidence>
<comment type="function">
    <text evidence="12">Fluoride-specific ion channel. Important for reducing fluoride concentration in the cell, thus reducing its toxicity.</text>
</comment>
<feature type="binding site" evidence="12">
    <location>
        <position position="74"/>
    </location>
    <ligand>
        <name>Na(+)</name>
        <dbReference type="ChEBI" id="CHEBI:29101"/>
        <note>structural</note>
    </ligand>
</feature>
<dbReference type="GO" id="GO:0046872">
    <property type="term" value="F:metal ion binding"/>
    <property type="evidence" value="ECO:0007669"/>
    <property type="project" value="UniProtKB-KW"/>
</dbReference>
<gene>
    <name evidence="12" type="primary">fluC</name>
    <name evidence="12" type="synonym">crcB</name>
    <name evidence="13" type="ORF">P255_02273</name>
</gene>
<dbReference type="RefSeq" id="WP_004749785.1">
    <property type="nucleotide sequence ID" value="NZ_BBTI01000006.1"/>
</dbReference>
<evidence type="ECO:0000256" key="9">
    <source>
        <dbReference type="ARBA" id="ARBA00023303"/>
    </source>
</evidence>
<evidence type="ECO:0000256" key="4">
    <source>
        <dbReference type="ARBA" id="ARBA00022692"/>
    </source>
</evidence>
<dbReference type="GO" id="GO:0140114">
    <property type="term" value="P:cellular detoxification of fluoride"/>
    <property type="evidence" value="ECO:0007669"/>
    <property type="project" value="UniProtKB-UniRule"/>
</dbReference>
<dbReference type="NCBIfam" id="TIGR00494">
    <property type="entry name" value="crcB"/>
    <property type="match status" value="1"/>
</dbReference>
<feature type="transmembrane region" description="Helical" evidence="12">
    <location>
        <begin position="67"/>
        <end position="90"/>
    </location>
</feature>
<dbReference type="PATRIC" id="fig|1341683.3.peg.2246"/>
<dbReference type="HOGENOM" id="CLU_114342_3_3_6"/>
<evidence type="ECO:0000256" key="7">
    <source>
        <dbReference type="ARBA" id="ARBA00023065"/>
    </source>
</evidence>
<dbReference type="Proteomes" id="UP000018418">
    <property type="component" value="Unassembled WGS sequence"/>
</dbReference>
<protein>
    <recommendedName>
        <fullName evidence="12">Fluoride-specific ion channel FluC</fullName>
    </recommendedName>
</protein>
<keyword evidence="12" id="KW-0813">Transport</keyword>
<dbReference type="GO" id="GO:0062054">
    <property type="term" value="F:fluoride channel activity"/>
    <property type="evidence" value="ECO:0007669"/>
    <property type="project" value="UniProtKB-UniRule"/>
</dbReference>
<keyword evidence="8 12" id="KW-0472">Membrane</keyword>
<dbReference type="EMBL" id="AYEU01000007">
    <property type="protein sequence ID" value="ESK50297.1"/>
    <property type="molecule type" value="Genomic_DNA"/>
</dbReference>
<dbReference type="InterPro" id="IPR003691">
    <property type="entry name" value="FluC"/>
</dbReference>
<dbReference type="OrthoDB" id="9806299at2"/>
<dbReference type="HAMAP" id="MF_00454">
    <property type="entry name" value="FluC"/>
    <property type="match status" value="1"/>
</dbReference>
<evidence type="ECO:0000256" key="2">
    <source>
        <dbReference type="ARBA" id="ARBA00022475"/>
    </source>
</evidence>
<name>V2UK18_9GAMM</name>
<evidence type="ECO:0000256" key="10">
    <source>
        <dbReference type="ARBA" id="ARBA00035120"/>
    </source>
</evidence>
<evidence type="ECO:0000256" key="11">
    <source>
        <dbReference type="ARBA" id="ARBA00035585"/>
    </source>
</evidence>